<dbReference type="OrthoDB" id="3046524at2759"/>
<accession>A0A2A9N7M3</accession>
<dbReference type="AlphaFoldDB" id="A0A2A9N7M3"/>
<evidence type="ECO:0000313" key="2">
    <source>
        <dbReference type="Proteomes" id="UP000242287"/>
    </source>
</evidence>
<name>A0A2A9N7M3_9AGAR</name>
<sequence>MFFDVFCEDQDVIHIDDHPTLGDFSSEYVVHHSLKFGQSEEHYQRFKEAPISPECGFPLVTVLDPDIVISPANVHLRKIFCLGQFVY</sequence>
<keyword evidence="2" id="KW-1185">Reference proteome</keyword>
<organism evidence="1 2">
    <name type="scientific">Amanita thiersii Skay4041</name>
    <dbReference type="NCBI Taxonomy" id="703135"/>
    <lineage>
        <taxon>Eukaryota</taxon>
        <taxon>Fungi</taxon>
        <taxon>Dikarya</taxon>
        <taxon>Basidiomycota</taxon>
        <taxon>Agaricomycotina</taxon>
        <taxon>Agaricomycetes</taxon>
        <taxon>Agaricomycetidae</taxon>
        <taxon>Agaricales</taxon>
        <taxon>Pluteineae</taxon>
        <taxon>Amanitaceae</taxon>
        <taxon>Amanita</taxon>
    </lineage>
</organism>
<proteinExistence type="predicted"/>
<protein>
    <submittedName>
        <fullName evidence="1">Uncharacterized protein</fullName>
    </submittedName>
</protein>
<evidence type="ECO:0000313" key="1">
    <source>
        <dbReference type="EMBL" id="PFH44814.1"/>
    </source>
</evidence>
<dbReference type="Proteomes" id="UP000242287">
    <property type="component" value="Unassembled WGS sequence"/>
</dbReference>
<reference evidence="1 2" key="1">
    <citation type="submission" date="2014-02" db="EMBL/GenBank/DDBJ databases">
        <title>Transposable element dynamics among asymbiotic and ectomycorrhizal Amanita fungi.</title>
        <authorList>
            <consortium name="DOE Joint Genome Institute"/>
            <person name="Hess J."/>
            <person name="Skrede I."/>
            <person name="Wolfe B."/>
            <person name="LaButti K."/>
            <person name="Ohm R.A."/>
            <person name="Grigoriev I.V."/>
            <person name="Pringle A."/>
        </authorList>
    </citation>
    <scope>NUCLEOTIDE SEQUENCE [LARGE SCALE GENOMIC DNA]</scope>
    <source>
        <strain evidence="1 2">SKay4041</strain>
    </source>
</reference>
<gene>
    <name evidence="1" type="ORF">AMATHDRAFT_166212</name>
</gene>
<dbReference type="EMBL" id="KZ302824">
    <property type="protein sequence ID" value="PFH44814.1"/>
    <property type="molecule type" value="Genomic_DNA"/>
</dbReference>